<dbReference type="InterPro" id="IPR003607">
    <property type="entry name" value="HD/PDEase_dom"/>
</dbReference>
<evidence type="ECO:0000259" key="4">
    <source>
        <dbReference type="PROSITE" id="PS51831"/>
    </source>
</evidence>
<feature type="transmembrane region" description="Helical" evidence="2">
    <location>
        <begin position="197"/>
        <end position="215"/>
    </location>
</feature>
<feature type="domain" description="HD-GYP" evidence="5">
    <location>
        <begin position="220"/>
        <end position="415"/>
    </location>
</feature>
<name>A0ABS7QEW6_9ACTN</name>
<dbReference type="PROSITE" id="PS51831">
    <property type="entry name" value="HD"/>
    <property type="match status" value="1"/>
</dbReference>
<dbReference type="PROSITE" id="PS51832">
    <property type="entry name" value="HD_GYP"/>
    <property type="match status" value="1"/>
</dbReference>
<protein>
    <submittedName>
        <fullName evidence="6">HD domain-containing protein</fullName>
    </submittedName>
</protein>
<feature type="transmembrane region" description="Helical" evidence="2">
    <location>
        <begin position="103"/>
        <end position="123"/>
    </location>
</feature>
<feature type="signal peptide" evidence="3">
    <location>
        <begin position="1"/>
        <end position="25"/>
    </location>
</feature>
<feature type="chain" id="PRO_5045798963" evidence="3">
    <location>
        <begin position="26"/>
        <end position="482"/>
    </location>
</feature>
<evidence type="ECO:0000313" key="6">
    <source>
        <dbReference type="EMBL" id="MBY8881709.1"/>
    </source>
</evidence>
<evidence type="ECO:0000259" key="5">
    <source>
        <dbReference type="PROSITE" id="PS51832"/>
    </source>
</evidence>
<reference evidence="6 7" key="1">
    <citation type="submission" date="2021-08" db="EMBL/GenBank/DDBJ databases">
        <title>WGS of actinomycetes from Thailand.</title>
        <authorList>
            <person name="Thawai C."/>
        </authorList>
    </citation>
    <scope>NUCLEOTIDE SEQUENCE [LARGE SCALE GENOMIC DNA]</scope>
    <source>
        <strain evidence="6 7">PLK6-54</strain>
    </source>
</reference>
<feature type="region of interest" description="Disordered" evidence="1">
    <location>
        <begin position="407"/>
        <end position="467"/>
    </location>
</feature>
<keyword evidence="2" id="KW-0812">Transmembrane</keyword>
<dbReference type="InterPro" id="IPR037522">
    <property type="entry name" value="HD_GYP_dom"/>
</dbReference>
<keyword evidence="2" id="KW-0472">Membrane</keyword>
<feature type="transmembrane region" description="Helical" evidence="2">
    <location>
        <begin position="135"/>
        <end position="157"/>
    </location>
</feature>
<comment type="caution">
    <text evidence="6">The sequence shown here is derived from an EMBL/GenBank/DDBJ whole genome shotgun (WGS) entry which is preliminary data.</text>
</comment>
<gene>
    <name evidence="6" type="ORF">K7862_29355</name>
</gene>
<dbReference type="PANTHER" id="PTHR45228:SF4">
    <property type="entry name" value="LIPOPROTEIN"/>
    <property type="match status" value="1"/>
</dbReference>
<feature type="domain" description="HD" evidence="4">
    <location>
        <begin position="242"/>
        <end position="364"/>
    </location>
</feature>
<organism evidence="6 7">
    <name type="scientific">Actinacidiphila acidipaludis</name>
    <dbReference type="NCBI Taxonomy" id="2873382"/>
    <lineage>
        <taxon>Bacteria</taxon>
        <taxon>Bacillati</taxon>
        <taxon>Actinomycetota</taxon>
        <taxon>Actinomycetes</taxon>
        <taxon>Kitasatosporales</taxon>
        <taxon>Streptomycetaceae</taxon>
        <taxon>Actinacidiphila</taxon>
    </lineage>
</organism>
<proteinExistence type="predicted"/>
<evidence type="ECO:0000256" key="2">
    <source>
        <dbReference type="SAM" id="Phobius"/>
    </source>
</evidence>
<sequence length="482" mass="49523">MPREARVTVVAVCAAGALCAAPAAASATAWGTVAVLAVLYALCEPGVVPVGRHPPSAVGPFVPVLLAGALILPPSAAALVAVPGSLAGRPLPWVRRCWRAGHLAVAVWTAALAARLLGGPAALRAADLPYALLPAAVAALVFSLVSTALTGAVLVTAERCPPATAWGDPLPAALGPHLTYGLVGLTTGLLWLRGYGAFAAVLVPLPMYVACWVFARARRVRAAHDATVRALVQAVDLKDPYTRGHSERVGRASALIAAELGMDDDRVDTLRLAGILHDIGKLGVPTRVLRKSGPLDPEERRLIQLHPEYGHEMTRGVAFLEEARAAILHHHERLDGSGYPHGLAGAEIPEPARVVAVADAFDAMTSTRSYRPARPVASALAELQRCSGTHFDPPMVAALTRALTRQPDVTAPPDAPAAPGGPWPATAPTPSALPSAPGPAPEPAAGRPAPTAAPASHRVPRQAAAPTSVGEGVLLAVWAVGA</sequence>
<dbReference type="PANTHER" id="PTHR45228">
    <property type="entry name" value="CYCLIC DI-GMP PHOSPHODIESTERASE TM_0186-RELATED"/>
    <property type="match status" value="1"/>
</dbReference>
<evidence type="ECO:0000256" key="1">
    <source>
        <dbReference type="SAM" id="MobiDB-lite"/>
    </source>
</evidence>
<keyword evidence="7" id="KW-1185">Reference proteome</keyword>
<dbReference type="EMBL" id="JAINZZ010000054">
    <property type="protein sequence ID" value="MBY8881709.1"/>
    <property type="molecule type" value="Genomic_DNA"/>
</dbReference>
<dbReference type="InterPro" id="IPR006674">
    <property type="entry name" value="HD_domain"/>
</dbReference>
<evidence type="ECO:0000256" key="3">
    <source>
        <dbReference type="SAM" id="SignalP"/>
    </source>
</evidence>
<dbReference type="SUPFAM" id="SSF109604">
    <property type="entry name" value="HD-domain/PDEase-like"/>
    <property type="match status" value="1"/>
</dbReference>
<dbReference type="InterPro" id="IPR052020">
    <property type="entry name" value="Cyclic_di-GMP/3'3'-cGAMP_PDE"/>
</dbReference>
<dbReference type="CDD" id="cd00077">
    <property type="entry name" value="HDc"/>
    <property type="match status" value="1"/>
</dbReference>
<feature type="compositionally biased region" description="Low complexity" evidence="1">
    <location>
        <begin position="443"/>
        <end position="456"/>
    </location>
</feature>
<dbReference type="Gene3D" id="1.10.3210.10">
    <property type="entry name" value="Hypothetical protein af1432"/>
    <property type="match status" value="1"/>
</dbReference>
<dbReference type="SMART" id="SM00471">
    <property type="entry name" value="HDc"/>
    <property type="match status" value="1"/>
</dbReference>
<feature type="transmembrane region" description="Helical" evidence="2">
    <location>
        <begin position="169"/>
        <end position="191"/>
    </location>
</feature>
<dbReference type="Proteomes" id="UP000778578">
    <property type="component" value="Unassembled WGS sequence"/>
</dbReference>
<feature type="compositionally biased region" description="Pro residues" evidence="1">
    <location>
        <begin position="413"/>
        <end position="427"/>
    </location>
</feature>
<keyword evidence="2" id="KW-1133">Transmembrane helix</keyword>
<dbReference type="Pfam" id="PF13487">
    <property type="entry name" value="HD_5"/>
    <property type="match status" value="1"/>
</dbReference>
<accession>A0ABS7QEW6</accession>
<keyword evidence="3" id="KW-0732">Signal</keyword>
<feature type="transmembrane region" description="Helical" evidence="2">
    <location>
        <begin position="61"/>
        <end position="82"/>
    </location>
</feature>
<evidence type="ECO:0000313" key="7">
    <source>
        <dbReference type="Proteomes" id="UP000778578"/>
    </source>
</evidence>